<dbReference type="InterPro" id="IPR007236">
    <property type="entry name" value="SlyX"/>
</dbReference>
<dbReference type="EMBL" id="OY288114">
    <property type="protein sequence ID" value="CAJ0883451.1"/>
    <property type="molecule type" value="Genomic_DNA"/>
</dbReference>
<organism evidence="1">
    <name type="scientific">freshwater sediment metagenome</name>
    <dbReference type="NCBI Taxonomy" id="556182"/>
    <lineage>
        <taxon>unclassified sequences</taxon>
        <taxon>metagenomes</taxon>
        <taxon>ecological metagenomes</taxon>
    </lineage>
</organism>
<sequence>MDDRMISRIDALEIMIAHQERSLAELNEVVASQWRKIDVLDRQILQLREELQSIAPARDAPEPPPPHY</sequence>
<reference evidence="1" key="1">
    <citation type="submission" date="2023-07" db="EMBL/GenBank/DDBJ databases">
        <authorList>
            <person name="Pelsma A.J. K."/>
        </authorList>
    </citation>
    <scope>NUCLEOTIDE SEQUENCE</scope>
</reference>
<dbReference type="Pfam" id="PF04102">
    <property type="entry name" value="SlyX"/>
    <property type="match status" value="1"/>
</dbReference>
<name>A0AA48M3V0_9ZZZZ</name>
<proteinExistence type="inferred from homology"/>
<dbReference type="PANTHER" id="PTHR36508:SF1">
    <property type="entry name" value="PROTEIN SLYX"/>
    <property type="match status" value="1"/>
</dbReference>
<evidence type="ECO:0000313" key="1">
    <source>
        <dbReference type="EMBL" id="CAJ0883451.1"/>
    </source>
</evidence>
<dbReference type="AlphaFoldDB" id="A0AA48M3V0"/>
<protein>
    <recommendedName>
        <fullName evidence="2">Protein SlyX homolog</fullName>
    </recommendedName>
</protein>
<gene>
    <name evidence="1" type="ORF">AMST5_03433</name>
</gene>
<evidence type="ECO:0008006" key="2">
    <source>
        <dbReference type="Google" id="ProtNLM"/>
    </source>
</evidence>
<accession>A0AA48M3V0</accession>
<dbReference type="HAMAP" id="MF_00715">
    <property type="entry name" value="SlyX"/>
    <property type="match status" value="1"/>
</dbReference>
<dbReference type="PANTHER" id="PTHR36508">
    <property type="entry name" value="PROTEIN SLYX"/>
    <property type="match status" value="1"/>
</dbReference>
<dbReference type="Gene3D" id="1.20.5.300">
    <property type="match status" value="1"/>
</dbReference>